<sequence>MAEVAGTRAVRAAVFAVVCVLLTALGHSLMSAQELPWWSVAGALLAVYGCGWWLAAEERDVPSVTAVAVAVQAVLHGGFTFAEMSMQAPSAHSHTMTLAPMLGMFGVHLILALLSGLWLAYGERAAFQALTTAAHRIRTAFALVDAIPQFLPRLRHPRALQLRTTRRWRLVHAIVSRGPPGTVAV</sequence>
<protein>
    <submittedName>
        <fullName evidence="3">Uncharacterized protein</fullName>
    </submittedName>
</protein>
<reference evidence="2 5" key="2">
    <citation type="submission" date="2020-08" db="EMBL/GenBank/DDBJ databases">
        <title>Sequencing the genomes of 1000 actinobacteria strains.</title>
        <authorList>
            <person name="Klenk H.-P."/>
        </authorList>
    </citation>
    <scope>NUCLEOTIDE SEQUENCE [LARGE SCALE GENOMIC DNA]</scope>
    <source>
        <strain evidence="2 5">DSM 15626</strain>
    </source>
</reference>
<reference evidence="3 4" key="1">
    <citation type="submission" date="2020-05" db="EMBL/GenBank/DDBJ databases">
        <title>Genome sequence of Kribbella sandramycini ATCC 39419.</title>
        <authorList>
            <person name="Maclea K.S."/>
            <person name="Fair J.L."/>
        </authorList>
    </citation>
    <scope>NUCLEOTIDE SEQUENCE [LARGE SCALE GENOMIC DNA]</scope>
    <source>
        <strain evidence="3 4">ATCC 39419</strain>
    </source>
</reference>
<gene>
    <name evidence="2" type="ORF">HNR71_004073</name>
    <name evidence="3" type="ORF">HPO96_01820</name>
</gene>
<evidence type="ECO:0000313" key="3">
    <source>
        <dbReference type="EMBL" id="NOL38974.1"/>
    </source>
</evidence>
<keyword evidence="1" id="KW-0472">Membrane</keyword>
<feature type="transmembrane region" description="Helical" evidence="1">
    <location>
        <begin position="36"/>
        <end position="56"/>
    </location>
</feature>
<comment type="caution">
    <text evidence="3">The sequence shown here is derived from an EMBL/GenBank/DDBJ whole genome shotgun (WGS) entry which is preliminary data.</text>
</comment>
<dbReference type="EMBL" id="JACHKF010000001">
    <property type="protein sequence ID" value="MBB6568436.1"/>
    <property type="molecule type" value="Genomic_DNA"/>
</dbReference>
<dbReference type="Proteomes" id="UP000534306">
    <property type="component" value="Unassembled WGS sequence"/>
</dbReference>
<name>A0A7Y4NYJ2_9ACTN</name>
<organism evidence="3 4">
    <name type="scientific">Kribbella sandramycini</name>
    <dbReference type="NCBI Taxonomy" id="60450"/>
    <lineage>
        <taxon>Bacteria</taxon>
        <taxon>Bacillati</taxon>
        <taxon>Actinomycetota</taxon>
        <taxon>Actinomycetes</taxon>
        <taxon>Propionibacteriales</taxon>
        <taxon>Kribbellaceae</taxon>
        <taxon>Kribbella</taxon>
    </lineage>
</organism>
<evidence type="ECO:0000256" key="1">
    <source>
        <dbReference type="SAM" id="Phobius"/>
    </source>
</evidence>
<dbReference type="RefSeq" id="WP_171670429.1">
    <property type="nucleotide sequence ID" value="NZ_BAAAGT010000007.1"/>
</dbReference>
<dbReference type="Proteomes" id="UP000553957">
    <property type="component" value="Unassembled WGS sequence"/>
</dbReference>
<dbReference type="EMBL" id="JABJRC010000001">
    <property type="protein sequence ID" value="NOL38974.1"/>
    <property type="molecule type" value="Genomic_DNA"/>
</dbReference>
<keyword evidence="1" id="KW-1133">Transmembrane helix</keyword>
<evidence type="ECO:0000313" key="5">
    <source>
        <dbReference type="Proteomes" id="UP000553957"/>
    </source>
</evidence>
<dbReference type="AlphaFoldDB" id="A0A7Y4NYJ2"/>
<evidence type="ECO:0000313" key="4">
    <source>
        <dbReference type="Proteomes" id="UP000534306"/>
    </source>
</evidence>
<feature type="transmembrane region" description="Helical" evidence="1">
    <location>
        <begin position="102"/>
        <end position="121"/>
    </location>
</feature>
<accession>A0A7Y4NYJ2</accession>
<keyword evidence="4" id="KW-1185">Reference proteome</keyword>
<keyword evidence="1" id="KW-0812">Transmembrane</keyword>
<feature type="transmembrane region" description="Helical" evidence="1">
    <location>
        <begin position="12"/>
        <end position="30"/>
    </location>
</feature>
<evidence type="ECO:0000313" key="2">
    <source>
        <dbReference type="EMBL" id="MBB6568436.1"/>
    </source>
</evidence>
<proteinExistence type="predicted"/>
<feature type="transmembrane region" description="Helical" evidence="1">
    <location>
        <begin position="63"/>
        <end position="82"/>
    </location>
</feature>